<gene>
    <name evidence="3" type="ORF">BS50DRAFT_573496</name>
</gene>
<dbReference type="GO" id="GO:0047429">
    <property type="term" value="F:nucleoside triphosphate diphosphatase activity"/>
    <property type="evidence" value="ECO:0007669"/>
    <property type="project" value="InterPro"/>
</dbReference>
<dbReference type="PANTHER" id="PTHR43213:SF5">
    <property type="entry name" value="BIFUNCTIONAL DTTP_UTP PYROPHOSPHATASE_METHYLTRANSFERASE PROTEIN-RELATED"/>
    <property type="match status" value="1"/>
</dbReference>
<dbReference type="AlphaFoldDB" id="A0A2T2NMK9"/>
<evidence type="ECO:0000313" key="4">
    <source>
        <dbReference type="Proteomes" id="UP000240883"/>
    </source>
</evidence>
<dbReference type="HAMAP" id="MF_00528">
    <property type="entry name" value="Maf"/>
    <property type="match status" value="1"/>
</dbReference>
<dbReference type="SUPFAM" id="SSF52972">
    <property type="entry name" value="ITPase-like"/>
    <property type="match status" value="1"/>
</dbReference>
<accession>A0A2T2NMK9</accession>
<name>A0A2T2NMK9_CORCC</name>
<dbReference type="OrthoDB" id="10267058at2759"/>
<organism evidence="3 4">
    <name type="scientific">Corynespora cassiicola Philippines</name>
    <dbReference type="NCBI Taxonomy" id="1448308"/>
    <lineage>
        <taxon>Eukaryota</taxon>
        <taxon>Fungi</taxon>
        <taxon>Dikarya</taxon>
        <taxon>Ascomycota</taxon>
        <taxon>Pezizomycotina</taxon>
        <taxon>Dothideomycetes</taxon>
        <taxon>Pleosporomycetidae</taxon>
        <taxon>Pleosporales</taxon>
        <taxon>Corynesporascaceae</taxon>
        <taxon>Corynespora</taxon>
    </lineage>
</organism>
<dbReference type="EMBL" id="KZ678135">
    <property type="protein sequence ID" value="PSN66667.1"/>
    <property type="molecule type" value="Genomic_DNA"/>
</dbReference>
<reference evidence="3 4" key="1">
    <citation type="journal article" date="2018" name="Front. Microbiol.">
        <title>Genome-Wide Analysis of Corynespora cassiicola Leaf Fall Disease Putative Effectors.</title>
        <authorList>
            <person name="Lopez D."/>
            <person name="Ribeiro S."/>
            <person name="Label P."/>
            <person name="Fumanal B."/>
            <person name="Venisse J.S."/>
            <person name="Kohler A."/>
            <person name="de Oliveira R.R."/>
            <person name="Labutti K."/>
            <person name="Lipzen A."/>
            <person name="Lail K."/>
            <person name="Bauer D."/>
            <person name="Ohm R.A."/>
            <person name="Barry K.W."/>
            <person name="Spatafora J."/>
            <person name="Grigoriev I.V."/>
            <person name="Martin F.M."/>
            <person name="Pujade-Renaud V."/>
        </authorList>
    </citation>
    <scope>NUCLEOTIDE SEQUENCE [LARGE SCALE GENOMIC DNA]</scope>
    <source>
        <strain evidence="3 4">Philippines</strain>
    </source>
</reference>
<keyword evidence="2" id="KW-0378">Hydrolase</keyword>
<dbReference type="InterPro" id="IPR003697">
    <property type="entry name" value="Maf-like"/>
</dbReference>
<dbReference type="NCBIfam" id="TIGR00172">
    <property type="entry name" value="maf"/>
    <property type="match status" value="1"/>
</dbReference>
<dbReference type="PANTHER" id="PTHR43213">
    <property type="entry name" value="BIFUNCTIONAL DTTP/UTP PYROPHOSPHATASE/METHYLTRANSFERASE PROTEIN-RELATED"/>
    <property type="match status" value="1"/>
</dbReference>
<evidence type="ECO:0000256" key="2">
    <source>
        <dbReference type="ARBA" id="ARBA00022801"/>
    </source>
</evidence>
<dbReference type="InterPro" id="IPR029001">
    <property type="entry name" value="ITPase-like_fam"/>
</dbReference>
<evidence type="ECO:0000313" key="3">
    <source>
        <dbReference type="EMBL" id="PSN66667.1"/>
    </source>
</evidence>
<dbReference type="CDD" id="cd00555">
    <property type="entry name" value="Maf"/>
    <property type="match status" value="1"/>
</dbReference>
<proteinExistence type="inferred from homology"/>
<protein>
    <submittedName>
        <fullName evidence="3">Maf-like protein</fullName>
    </submittedName>
</protein>
<dbReference type="Proteomes" id="UP000240883">
    <property type="component" value="Unassembled WGS sequence"/>
</dbReference>
<dbReference type="Pfam" id="PF02545">
    <property type="entry name" value="Maf"/>
    <property type="match status" value="1"/>
</dbReference>
<dbReference type="Gene3D" id="3.90.950.10">
    <property type="match status" value="1"/>
</dbReference>
<dbReference type="PIRSF" id="PIRSF006305">
    <property type="entry name" value="Maf"/>
    <property type="match status" value="1"/>
</dbReference>
<sequence>MGPPPPLDLPALNSLRGQRIVLASNSPRRKFLLAQIGLTNIDIVPSTFAEDLPKSMSPFEYVLETASEKAREVYRREIDNEDKGEPALLLAADTIIISHGGQILEKPRSPGHHMQMLKMLRDEGTHKVVTAVAAMTPKDTAITPGYRMETHVEETTVKFDPNITDDLLLAYIKTRDGNDKAGGYGIQSGGAILIERIEGSFDNVVGLPLRATLNLIEKVMTPDSEEEDGEMYDMFSPEE</sequence>
<dbReference type="STRING" id="1448308.A0A2T2NMK9"/>
<keyword evidence="4" id="KW-1185">Reference proteome</keyword>
<evidence type="ECO:0000256" key="1">
    <source>
        <dbReference type="ARBA" id="ARBA00001968"/>
    </source>
</evidence>
<comment type="cofactor">
    <cofactor evidence="1">
        <name>a divalent metal cation</name>
        <dbReference type="ChEBI" id="CHEBI:60240"/>
    </cofactor>
</comment>